<comment type="caution">
    <text evidence="1">The sequence shown here is derived from an EMBL/GenBank/DDBJ whole genome shotgun (WGS) entry which is preliminary data.</text>
</comment>
<proteinExistence type="predicted"/>
<protein>
    <submittedName>
        <fullName evidence="1">Uncharacterized protein</fullName>
    </submittedName>
</protein>
<reference evidence="1 2" key="1">
    <citation type="submission" date="2017-10" db="EMBL/GenBank/DDBJ databases">
        <title>Sequencing the genomes of 1000 actinobacteria strains.</title>
        <authorList>
            <person name="Klenk H.-P."/>
        </authorList>
    </citation>
    <scope>NUCLEOTIDE SEQUENCE [LARGE SCALE GENOMIC DNA]</scope>
    <source>
        <strain evidence="1 2">DSM 15597</strain>
    </source>
</reference>
<evidence type="ECO:0000313" key="1">
    <source>
        <dbReference type="EMBL" id="PFG18365.1"/>
    </source>
</evidence>
<accession>A0A2A9CWJ0</accession>
<organism evidence="1 2">
    <name type="scientific">Propionicimonas paludicola</name>
    <dbReference type="NCBI Taxonomy" id="185243"/>
    <lineage>
        <taxon>Bacteria</taxon>
        <taxon>Bacillati</taxon>
        <taxon>Actinomycetota</taxon>
        <taxon>Actinomycetes</taxon>
        <taxon>Propionibacteriales</taxon>
        <taxon>Nocardioidaceae</taxon>
        <taxon>Propionicimonas</taxon>
    </lineage>
</organism>
<evidence type="ECO:0000313" key="2">
    <source>
        <dbReference type="Proteomes" id="UP000226079"/>
    </source>
</evidence>
<dbReference type="AlphaFoldDB" id="A0A2A9CWJ0"/>
<dbReference type="EMBL" id="PDJC01000001">
    <property type="protein sequence ID" value="PFG18365.1"/>
    <property type="molecule type" value="Genomic_DNA"/>
</dbReference>
<sequence>MHPEPSTLALVESPVQLLHVLEWCAWHQSKDLRLAVLSPRDAHGRDQLATMRTLAQDSGIDVVWLDPRVSRFAPLGAWRKLRRWAGEADRVVVGDPFSGLIQSVLVTTRIEKVTVIDDGTATIDFAELLRSQEPLLRWTVRRGWVTHAIRTPLARRANRYLGQLGPDALELFTVMPICDLPHATVTRHRYQWTRRRFGPPTLHNGVTVVGSSLVESGLLSEEVYLQAITEQLDVLGAPGGVYISHRRERSSKVRRLIAATKLKLVTSQLPLEIELRKGPVGRAVICFPSTPAFTLPLVLDGAGTRLRVVPLRASRLSPQAEPRARDFLLRIGAQVSPDDAAGDERADHR</sequence>
<name>A0A2A9CWJ0_9ACTN</name>
<gene>
    <name evidence="1" type="ORF">ATK74_2950</name>
</gene>
<keyword evidence="2" id="KW-1185">Reference proteome</keyword>
<dbReference type="Proteomes" id="UP000226079">
    <property type="component" value="Unassembled WGS sequence"/>
</dbReference>